<dbReference type="Proteomes" id="UP000323506">
    <property type="component" value="Chromosome A10"/>
</dbReference>
<accession>A0A5D2EW47</accession>
<sequence>MALIMCVGQRTKLFKTFLSPFSISNAAPFLSRKSQPWKQISRVSFASSRTTIVVVINSMQTVPIFLVEGVRPCLEKFDTVSLLFTFDYPQLYSREKKRKSKNTNFLAVLFFPPLQRLKAGLL</sequence>
<name>A0A5D2EW47_GOSDA</name>
<protein>
    <submittedName>
        <fullName evidence="1">Uncharacterized protein</fullName>
    </submittedName>
</protein>
<evidence type="ECO:0000313" key="2">
    <source>
        <dbReference type="Proteomes" id="UP000323506"/>
    </source>
</evidence>
<dbReference type="EMBL" id="CM017697">
    <property type="protein sequence ID" value="TYG97527.1"/>
    <property type="molecule type" value="Genomic_DNA"/>
</dbReference>
<dbReference type="AlphaFoldDB" id="A0A5D2EW47"/>
<proteinExistence type="predicted"/>
<keyword evidence="2" id="KW-1185">Reference proteome</keyword>
<organism evidence="1 2">
    <name type="scientific">Gossypium darwinii</name>
    <name type="common">Darwin's cotton</name>
    <name type="synonym">Gossypium barbadense var. darwinii</name>
    <dbReference type="NCBI Taxonomy" id="34276"/>
    <lineage>
        <taxon>Eukaryota</taxon>
        <taxon>Viridiplantae</taxon>
        <taxon>Streptophyta</taxon>
        <taxon>Embryophyta</taxon>
        <taxon>Tracheophyta</taxon>
        <taxon>Spermatophyta</taxon>
        <taxon>Magnoliopsida</taxon>
        <taxon>eudicotyledons</taxon>
        <taxon>Gunneridae</taxon>
        <taxon>Pentapetalae</taxon>
        <taxon>rosids</taxon>
        <taxon>malvids</taxon>
        <taxon>Malvales</taxon>
        <taxon>Malvaceae</taxon>
        <taxon>Malvoideae</taxon>
        <taxon>Gossypium</taxon>
    </lineage>
</organism>
<reference evidence="1 2" key="1">
    <citation type="submission" date="2019-06" db="EMBL/GenBank/DDBJ databases">
        <title>WGS assembly of Gossypium darwinii.</title>
        <authorList>
            <person name="Chen Z.J."/>
            <person name="Sreedasyam A."/>
            <person name="Ando A."/>
            <person name="Song Q."/>
            <person name="De L."/>
            <person name="Hulse-Kemp A."/>
            <person name="Ding M."/>
            <person name="Ye W."/>
            <person name="Kirkbride R."/>
            <person name="Jenkins J."/>
            <person name="Plott C."/>
            <person name="Lovell J."/>
            <person name="Lin Y.-M."/>
            <person name="Vaughn R."/>
            <person name="Liu B."/>
            <person name="Li W."/>
            <person name="Simpson S."/>
            <person name="Scheffler B."/>
            <person name="Saski C."/>
            <person name="Grover C."/>
            <person name="Hu G."/>
            <person name="Conover J."/>
            <person name="Carlson J."/>
            <person name="Shu S."/>
            <person name="Boston L."/>
            <person name="Williams M."/>
            <person name="Peterson D."/>
            <person name="Mcgee K."/>
            <person name="Jones D."/>
            <person name="Wendel J."/>
            <person name="Stelly D."/>
            <person name="Grimwood J."/>
            <person name="Schmutz J."/>
        </authorList>
    </citation>
    <scope>NUCLEOTIDE SEQUENCE [LARGE SCALE GENOMIC DNA]</scope>
    <source>
        <strain evidence="1">1808015.09</strain>
    </source>
</reference>
<evidence type="ECO:0000313" key="1">
    <source>
        <dbReference type="EMBL" id="TYG97527.1"/>
    </source>
</evidence>
<gene>
    <name evidence="1" type="ORF">ES288_A10G045900v1</name>
</gene>